<dbReference type="GO" id="GO:0006749">
    <property type="term" value="P:glutathione metabolic process"/>
    <property type="evidence" value="ECO:0007669"/>
    <property type="project" value="TreeGrafter"/>
</dbReference>
<dbReference type="EMBL" id="CAJVPS010000758">
    <property type="protein sequence ID" value="CAG8507380.1"/>
    <property type="molecule type" value="Genomic_DNA"/>
</dbReference>
<dbReference type="GO" id="GO:0004364">
    <property type="term" value="F:glutathione transferase activity"/>
    <property type="evidence" value="ECO:0007669"/>
    <property type="project" value="TreeGrafter"/>
</dbReference>
<dbReference type="OrthoDB" id="4664297at2759"/>
<dbReference type="Pfam" id="PF01323">
    <property type="entry name" value="DSBA"/>
    <property type="match status" value="2"/>
</dbReference>
<feature type="domain" description="DSBA-like thioredoxin" evidence="1">
    <location>
        <begin position="8"/>
        <end position="198"/>
    </location>
</feature>
<dbReference type="Gene3D" id="3.40.30.10">
    <property type="entry name" value="Glutaredoxin"/>
    <property type="match status" value="2"/>
</dbReference>
<dbReference type="SUPFAM" id="SSF52833">
    <property type="entry name" value="Thioredoxin-like"/>
    <property type="match status" value="2"/>
</dbReference>
<keyword evidence="3" id="KW-1185">Reference proteome</keyword>
<dbReference type="AlphaFoldDB" id="A0A9N9F376"/>
<gene>
    <name evidence="2" type="ORF">ALEPTO_LOCUS3795</name>
</gene>
<sequence length="454" mass="52340">MSKSIVPTVEFLFDIQSPWAYIASTRISAIARRTRAKILWTPVSLRETKAPKPRAAFAYSQLDLKRALYRNNLKVIFHPNNPVESLDALRLLHATPNTHREQLAHALYHSYWIKNDDISDREFLLAIAKELNIPSEYPLDTSIFTNPTIQERLREATQRAEALNAPDVPSFVINNYQNSGMDRLFCGQDRLHFVELALEQASRGVNSFKGFDNIVNYYPRCVKRGTKSDRERTLKFWFDFASPWSFLAYTQLERIRREAGDKVKIEYMPFILGVLFREIGVADIPLLKMSKSRQKYWPIDLQDWTNFWNVVDSQSDPNHKPFSFKWAKVFPIRTITALRVFLLEPKTIDCLFKASWQDDIPIGTSEEVLADVLNKGGFDGPALIQATKNNVNNVKDRLRKNTELAVERGLFGAPIFQVDDGPLIWGQDRINEVEDLLAGWKDVDQNDNEVFAKL</sequence>
<accession>A0A9N9F376</accession>
<proteinExistence type="predicted"/>
<feature type="domain" description="DSBA-like thioredoxin" evidence="1">
    <location>
        <begin position="233"/>
        <end position="437"/>
    </location>
</feature>
<protein>
    <submittedName>
        <fullName evidence="2">9257_t:CDS:1</fullName>
    </submittedName>
</protein>
<evidence type="ECO:0000313" key="3">
    <source>
        <dbReference type="Proteomes" id="UP000789508"/>
    </source>
</evidence>
<dbReference type="InterPro" id="IPR001853">
    <property type="entry name" value="DSBA-like_thioredoxin_dom"/>
</dbReference>
<dbReference type="GO" id="GO:0005777">
    <property type="term" value="C:peroxisome"/>
    <property type="evidence" value="ECO:0007669"/>
    <property type="project" value="TreeGrafter"/>
</dbReference>
<dbReference type="InterPro" id="IPR051924">
    <property type="entry name" value="GST_Kappa/NadH"/>
</dbReference>
<reference evidence="2" key="1">
    <citation type="submission" date="2021-06" db="EMBL/GenBank/DDBJ databases">
        <authorList>
            <person name="Kallberg Y."/>
            <person name="Tangrot J."/>
            <person name="Rosling A."/>
        </authorList>
    </citation>
    <scope>NUCLEOTIDE SEQUENCE</scope>
    <source>
        <strain evidence="2">FL130A</strain>
    </source>
</reference>
<dbReference type="PANTHER" id="PTHR42943">
    <property type="entry name" value="GLUTATHIONE S-TRANSFERASE KAPPA"/>
    <property type="match status" value="1"/>
</dbReference>
<dbReference type="GO" id="GO:0004602">
    <property type="term" value="F:glutathione peroxidase activity"/>
    <property type="evidence" value="ECO:0007669"/>
    <property type="project" value="TreeGrafter"/>
</dbReference>
<evidence type="ECO:0000313" key="2">
    <source>
        <dbReference type="EMBL" id="CAG8507380.1"/>
    </source>
</evidence>
<name>A0A9N9F376_9GLOM</name>
<comment type="caution">
    <text evidence="2">The sequence shown here is derived from an EMBL/GenBank/DDBJ whole genome shotgun (WGS) entry which is preliminary data.</text>
</comment>
<dbReference type="GO" id="GO:0005739">
    <property type="term" value="C:mitochondrion"/>
    <property type="evidence" value="ECO:0007669"/>
    <property type="project" value="TreeGrafter"/>
</dbReference>
<dbReference type="Proteomes" id="UP000789508">
    <property type="component" value="Unassembled WGS sequence"/>
</dbReference>
<evidence type="ECO:0000259" key="1">
    <source>
        <dbReference type="Pfam" id="PF01323"/>
    </source>
</evidence>
<dbReference type="PANTHER" id="PTHR42943:SF4">
    <property type="entry name" value="C2H2-TYPE DOMAIN-CONTAINING PROTEIN"/>
    <property type="match status" value="1"/>
</dbReference>
<organism evidence="2 3">
    <name type="scientific">Ambispora leptoticha</name>
    <dbReference type="NCBI Taxonomy" id="144679"/>
    <lineage>
        <taxon>Eukaryota</taxon>
        <taxon>Fungi</taxon>
        <taxon>Fungi incertae sedis</taxon>
        <taxon>Mucoromycota</taxon>
        <taxon>Glomeromycotina</taxon>
        <taxon>Glomeromycetes</taxon>
        <taxon>Archaeosporales</taxon>
        <taxon>Ambisporaceae</taxon>
        <taxon>Ambispora</taxon>
    </lineage>
</organism>
<dbReference type="InterPro" id="IPR036249">
    <property type="entry name" value="Thioredoxin-like_sf"/>
</dbReference>